<evidence type="ECO:0000313" key="2">
    <source>
        <dbReference type="Proteomes" id="UP000271974"/>
    </source>
</evidence>
<sequence>ATPIVGVICFVVHDKSVFNKVETVRSRLTSIHPLTCIFTKFRKLVYMLHSVAAVRNAKPKLKIKALEHSVSEIVLLYHAELVHWFVSHNKLN</sequence>
<keyword evidence="2" id="KW-1185">Reference proteome</keyword>
<feature type="non-terminal residue" evidence="1">
    <location>
        <position position="92"/>
    </location>
</feature>
<name>A0A3S1GZV1_ELYCH</name>
<dbReference type="AlphaFoldDB" id="A0A3S1GZV1"/>
<organism evidence="1 2">
    <name type="scientific">Elysia chlorotica</name>
    <name type="common">Eastern emerald elysia</name>
    <name type="synonym">Sea slug</name>
    <dbReference type="NCBI Taxonomy" id="188477"/>
    <lineage>
        <taxon>Eukaryota</taxon>
        <taxon>Metazoa</taxon>
        <taxon>Spiralia</taxon>
        <taxon>Lophotrochozoa</taxon>
        <taxon>Mollusca</taxon>
        <taxon>Gastropoda</taxon>
        <taxon>Heterobranchia</taxon>
        <taxon>Euthyneura</taxon>
        <taxon>Panpulmonata</taxon>
        <taxon>Sacoglossa</taxon>
        <taxon>Placobranchoidea</taxon>
        <taxon>Plakobranchidae</taxon>
        <taxon>Elysia</taxon>
    </lineage>
</organism>
<reference evidence="1 2" key="1">
    <citation type="submission" date="2019-01" db="EMBL/GenBank/DDBJ databases">
        <title>A draft genome assembly of the solar-powered sea slug Elysia chlorotica.</title>
        <authorList>
            <person name="Cai H."/>
            <person name="Li Q."/>
            <person name="Fang X."/>
            <person name="Li J."/>
            <person name="Curtis N.E."/>
            <person name="Altenburger A."/>
            <person name="Shibata T."/>
            <person name="Feng M."/>
            <person name="Maeda T."/>
            <person name="Schwartz J.A."/>
            <person name="Shigenobu S."/>
            <person name="Lundholm N."/>
            <person name="Nishiyama T."/>
            <person name="Yang H."/>
            <person name="Hasebe M."/>
            <person name="Li S."/>
            <person name="Pierce S.K."/>
            <person name="Wang J."/>
        </authorList>
    </citation>
    <scope>NUCLEOTIDE SEQUENCE [LARGE SCALE GENOMIC DNA]</scope>
    <source>
        <strain evidence="1">EC2010</strain>
        <tissue evidence="1">Whole organism of an adult</tissue>
    </source>
</reference>
<dbReference type="Proteomes" id="UP000271974">
    <property type="component" value="Unassembled WGS sequence"/>
</dbReference>
<dbReference type="EMBL" id="RQTK01001684">
    <property type="protein sequence ID" value="RUS69433.1"/>
    <property type="molecule type" value="Genomic_DNA"/>
</dbReference>
<accession>A0A3S1GZV1</accession>
<feature type="non-terminal residue" evidence="1">
    <location>
        <position position="1"/>
    </location>
</feature>
<evidence type="ECO:0000313" key="1">
    <source>
        <dbReference type="EMBL" id="RUS69433.1"/>
    </source>
</evidence>
<proteinExistence type="predicted"/>
<gene>
    <name evidence="1" type="ORF">EGW08_022804</name>
</gene>
<protein>
    <submittedName>
        <fullName evidence="1">Uncharacterized protein</fullName>
    </submittedName>
</protein>
<comment type="caution">
    <text evidence="1">The sequence shown here is derived from an EMBL/GenBank/DDBJ whole genome shotgun (WGS) entry which is preliminary data.</text>
</comment>